<proteinExistence type="predicted"/>
<protein>
    <submittedName>
        <fullName evidence="3">Alpha/beta hydrolase</fullName>
    </submittedName>
</protein>
<evidence type="ECO:0000256" key="2">
    <source>
        <dbReference type="SAM" id="SignalP"/>
    </source>
</evidence>
<sequence length="310" mass="32325">MRALRPVLLVWCASLGLASAAVSTPPTTTPLRAPTPRPTVTPTPNATPRTGTPAPQQEAGHTVHTLKRASGPYYLLVPERCAAGAAGSEDCALVIVSHPRAQDTDRLRRSPGVSTLTGGLLRGGFAVLLSQDGGPTTWGSPAALAEVAGVRQEAGGLFAWNRRTYALGLSMGGLAALRSALPGSPYPVSGVALIDAWVDLRAAWASALSRRAEINAAYGAASVPPAHQNPLAVALNHPPLPLFIAASLDDEVVDARSNGDLLGTHAQPGTSVFVPLTGPHLGGNRFTPEMSEQLTDFYRRLETQVQARKP</sequence>
<dbReference type="Proteomes" id="UP001597475">
    <property type="component" value="Unassembled WGS sequence"/>
</dbReference>
<keyword evidence="4" id="KW-1185">Reference proteome</keyword>
<keyword evidence="3" id="KW-0378">Hydrolase</keyword>
<evidence type="ECO:0000256" key="1">
    <source>
        <dbReference type="SAM" id="MobiDB-lite"/>
    </source>
</evidence>
<keyword evidence="2" id="KW-0732">Signal</keyword>
<feature type="region of interest" description="Disordered" evidence="1">
    <location>
        <begin position="22"/>
        <end position="62"/>
    </location>
</feature>
<feature type="signal peptide" evidence="2">
    <location>
        <begin position="1"/>
        <end position="20"/>
    </location>
</feature>
<dbReference type="Gene3D" id="3.40.50.1820">
    <property type="entry name" value="alpha/beta hydrolase"/>
    <property type="match status" value="1"/>
</dbReference>
<gene>
    <name evidence="3" type="ORF">ACFSR9_03090</name>
</gene>
<dbReference type="GO" id="GO:0016787">
    <property type="term" value="F:hydrolase activity"/>
    <property type="evidence" value="ECO:0007669"/>
    <property type="project" value="UniProtKB-KW"/>
</dbReference>
<dbReference type="InterPro" id="IPR029058">
    <property type="entry name" value="AB_hydrolase_fold"/>
</dbReference>
<name>A0ABW5NZD3_9DEIO</name>
<dbReference type="RefSeq" id="WP_386842937.1">
    <property type="nucleotide sequence ID" value="NZ_JBHUMK010000011.1"/>
</dbReference>
<feature type="chain" id="PRO_5045183257" evidence="2">
    <location>
        <begin position="21"/>
        <end position="310"/>
    </location>
</feature>
<evidence type="ECO:0000313" key="4">
    <source>
        <dbReference type="Proteomes" id="UP001597475"/>
    </source>
</evidence>
<dbReference type="EMBL" id="JBHUMK010000011">
    <property type="protein sequence ID" value="MFD2608426.1"/>
    <property type="molecule type" value="Genomic_DNA"/>
</dbReference>
<evidence type="ECO:0000313" key="3">
    <source>
        <dbReference type="EMBL" id="MFD2608426.1"/>
    </source>
</evidence>
<accession>A0ABW5NZD3</accession>
<comment type="caution">
    <text evidence="3">The sequence shown here is derived from an EMBL/GenBank/DDBJ whole genome shotgun (WGS) entry which is preliminary data.</text>
</comment>
<reference evidence="4" key="1">
    <citation type="journal article" date="2019" name="Int. J. Syst. Evol. Microbiol.">
        <title>The Global Catalogue of Microorganisms (GCM) 10K type strain sequencing project: providing services to taxonomists for standard genome sequencing and annotation.</title>
        <authorList>
            <consortium name="The Broad Institute Genomics Platform"/>
            <consortium name="The Broad Institute Genome Sequencing Center for Infectious Disease"/>
            <person name="Wu L."/>
            <person name="Ma J."/>
        </authorList>
    </citation>
    <scope>NUCLEOTIDE SEQUENCE [LARGE SCALE GENOMIC DNA]</scope>
    <source>
        <strain evidence="4">KCTC 33842</strain>
    </source>
</reference>
<organism evidence="3 4">
    <name type="scientific">Deinococcus taklimakanensis</name>
    <dbReference type="NCBI Taxonomy" id="536443"/>
    <lineage>
        <taxon>Bacteria</taxon>
        <taxon>Thermotogati</taxon>
        <taxon>Deinococcota</taxon>
        <taxon>Deinococci</taxon>
        <taxon>Deinococcales</taxon>
        <taxon>Deinococcaceae</taxon>
        <taxon>Deinococcus</taxon>
    </lineage>
</organism>
<dbReference type="SUPFAM" id="SSF53474">
    <property type="entry name" value="alpha/beta-Hydrolases"/>
    <property type="match status" value="1"/>
</dbReference>